<accession>A0A3P7FI39</accession>
<organism evidence="2 3">
    <name type="scientific">Wuchereria bancrofti</name>
    <dbReference type="NCBI Taxonomy" id="6293"/>
    <lineage>
        <taxon>Eukaryota</taxon>
        <taxon>Metazoa</taxon>
        <taxon>Ecdysozoa</taxon>
        <taxon>Nematoda</taxon>
        <taxon>Chromadorea</taxon>
        <taxon>Rhabditida</taxon>
        <taxon>Spirurina</taxon>
        <taxon>Spiruromorpha</taxon>
        <taxon>Filarioidea</taxon>
        <taxon>Onchocercidae</taxon>
        <taxon>Wuchereria</taxon>
    </lineage>
</organism>
<dbReference type="InParanoid" id="A0A3P7FI39"/>
<protein>
    <recommendedName>
        <fullName evidence="1">EB domain-containing protein</fullName>
    </recommendedName>
</protein>
<evidence type="ECO:0000259" key="1">
    <source>
        <dbReference type="Pfam" id="PF01683"/>
    </source>
</evidence>
<keyword evidence="3" id="KW-1185">Reference proteome</keyword>
<name>A0A3P7FI39_WUCBA</name>
<evidence type="ECO:0000313" key="2">
    <source>
        <dbReference type="EMBL" id="VDM10192.1"/>
    </source>
</evidence>
<evidence type="ECO:0000313" key="3">
    <source>
        <dbReference type="Proteomes" id="UP000270924"/>
    </source>
</evidence>
<dbReference type="AlphaFoldDB" id="A0A3P7FI39"/>
<dbReference type="InterPro" id="IPR006149">
    <property type="entry name" value="EB_dom"/>
</dbReference>
<dbReference type="EMBL" id="UYWW01001242">
    <property type="protein sequence ID" value="VDM10192.1"/>
    <property type="molecule type" value="Genomic_DNA"/>
</dbReference>
<gene>
    <name evidence="2" type="ORF">WBA_LOCUS3578</name>
</gene>
<sequence>MLVRLEPLVTQIYVICRVQLQILFASMISAPAHHCKTLASKCKTSEECTGKGEYCNRGSGKCWCLSTHFVLGGKCKPGNYEVISAFLIYPGQSGCEDSKQCAKGYPGAICNQNKCHCPKGFKAKAFSCFKSKRYTPQRKRSQPPRMNAYDQISFTEKQKYNPSGLPTG</sequence>
<reference evidence="2 3" key="1">
    <citation type="submission" date="2018-11" db="EMBL/GenBank/DDBJ databases">
        <authorList>
            <consortium name="Pathogen Informatics"/>
        </authorList>
    </citation>
    <scope>NUCLEOTIDE SEQUENCE [LARGE SCALE GENOMIC DNA]</scope>
</reference>
<feature type="domain" description="EB" evidence="1">
    <location>
        <begin position="64"/>
        <end position="128"/>
    </location>
</feature>
<proteinExistence type="predicted"/>
<dbReference type="OrthoDB" id="504708at2759"/>
<dbReference type="Proteomes" id="UP000270924">
    <property type="component" value="Unassembled WGS sequence"/>
</dbReference>
<dbReference type="Pfam" id="PF01683">
    <property type="entry name" value="EB"/>
    <property type="match status" value="1"/>
</dbReference>